<protein>
    <submittedName>
        <fullName evidence="1">RNA methylase family protein</fullName>
    </submittedName>
</protein>
<keyword evidence="1" id="KW-0489">Methyltransferase</keyword>
<comment type="caution">
    <text evidence="1">The sequence shown here is derived from an EMBL/GenBank/DDBJ whole genome shotgun (WGS) entry which is preliminary data.</text>
</comment>
<evidence type="ECO:0000313" key="2">
    <source>
        <dbReference type="Proteomes" id="UP001165186"/>
    </source>
</evidence>
<name>A0ACB5RSP0_9PEZI</name>
<keyword evidence="2" id="KW-1185">Reference proteome</keyword>
<accession>A0ACB5RSP0</accession>
<proteinExistence type="predicted"/>
<evidence type="ECO:0000313" key="1">
    <source>
        <dbReference type="EMBL" id="GME23161.1"/>
    </source>
</evidence>
<dbReference type="Proteomes" id="UP001165186">
    <property type="component" value="Unassembled WGS sequence"/>
</dbReference>
<gene>
    <name evidence="1" type="primary">g9411</name>
    <name evidence="1" type="ORF">NpPPO83_00009411</name>
</gene>
<dbReference type="EMBL" id="BSXG01000005">
    <property type="protein sequence ID" value="GME23161.1"/>
    <property type="molecule type" value="Genomic_DNA"/>
</dbReference>
<organism evidence="1 2">
    <name type="scientific">Neofusicoccum parvum</name>
    <dbReference type="NCBI Taxonomy" id="310453"/>
    <lineage>
        <taxon>Eukaryota</taxon>
        <taxon>Fungi</taxon>
        <taxon>Dikarya</taxon>
        <taxon>Ascomycota</taxon>
        <taxon>Pezizomycotina</taxon>
        <taxon>Dothideomycetes</taxon>
        <taxon>Dothideomycetes incertae sedis</taxon>
        <taxon>Botryosphaeriales</taxon>
        <taxon>Botryosphaeriaceae</taxon>
        <taxon>Neofusicoccum</taxon>
    </lineage>
</organism>
<sequence>MLAARSRRLLTYRRIPDVEVDTSVTWTKRTKEQGSHADELNSFRRKYFQGFKDPEAEAASTSAATTPETTVATAKQGPDALPQQLSDLSIQDTGSAKPGDEPK</sequence>
<reference evidence="1" key="1">
    <citation type="submission" date="2024-09" db="EMBL/GenBank/DDBJ databases">
        <title>Draft Genome Sequences of Neofusicoccum parvum.</title>
        <authorList>
            <person name="Ashida A."/>
            <person name="Camagna M."/>
            <person name="Tanaka A."/>
            <person name="Takemoto D."/>
        </authorList>
    </citation>
    <scope>NUCLEOTIDE SEQUENCE</scope>
    <source>
        <strain evidence="1">PPO83</strain>
    </source>
</reference>
<keyword evidence="1" id="KW-0808">Transferase</keyword>